<name>A0A8J2KJM6_9HEXA</name>
<dbReference type="PANTHER" id="PTHR11552:SF147">
    <property type="entry name" value="CHOLINE DEHYDROGENASE, MITOCHONDRIAL"/>
    <property type="match status" value="1"/>
</dbReference>
<dbReference type="InterPro" id="IPR000172">
    <property type="entry name" value="GMC_OxRdtase_N"/>
</dbReference>
<dbReference type="Proteomes" id="UP000708208">
    <property type="component" value="Unassembled WGS sequence"/>
</dbReference>
<proteinExistence type="predicted"/>
<evidence type="ECO:0000313" key="7">
    <source>
        <dbReference type="EMBL" id="CAG7818303.1"/>
    </source>
</evidence>
<feature type="transmembrane region" description="Helical" evidence="4">
    <location>
        <begin position="25"/>
        <end position="44"/>
    </location>
</feature>
<keyword evidence="8" id="KW-1185">Reference proteome</keyword>
<evidence type="ECO:0000256" key="3">
    <source>
        <dbReference type="ARBA" id="ARBA00022827"/>
    </source>
</evidence>
<organism evidence="7 8">
    <name type="scientific">Allacma fusca</name>
    <dbReference type="NCBI Taxonomy" id="39272"/>
    <lineage>
        <taxon>Eukaryota</taxon>
        <taxon>Metazoa</taxon>
        <taxon>Ecdysozoa</taxon>
        <taxon>Arthropoda</taxon>
        <taxon>Hexapoda</taxon>
        <taxon>Collembola</taxon>
        <taxon>Symphypleona</taxon>
        <taxon>Sminthuridae</taxon>
        <taxon>Allacma</taxon>
    </lineage>
</organism>
<sequence length="656" mass="73995">MDFIDFANTGVQLATNAGMGALTSWFLPLLYGAIGAIPSLLTLYSDFEKSQDLISVPFSDPRNVYDFIVVGAGSAGAVVANRLSEHFKVLLLERGGEPHPLSAVPGMATILINYPEVDYMYRSVPQTHSCLSLNQRQSSWSRGTGLGGSSNLNLMVYLRGHPLDYDNWANITGDPRWAYNNIIPFFLKSEDYCFECENNLNDVVEPFFHRRGGPMTIGKPSYNPLVEEFLQAAEWDGIPRVDLNGPYREGAAGVTYTQRRGRRWSTYRAYIEPIRKRHSLTIHKHSRAYKILFRGDNNEAYGVEYVRQGKRRVALATKEVILSAGSLDSAKLLMLSGIGPRDHLEALGIKVRVNAPVGKNLQDHIGTFPGPFLIDRPKKSFIVERDVGALDVAEFVTNGTGTLTQTGINANAFFSSFRAKREGQAGWPDTQWMFLGIGQSETLAHDFSHAFNVREDILTKFYEPIKGRDAFQYTVMLSRPKQRGEMFLRSADYRDDPIFQPRYFEDPSTEDVQVMVEGCKRAVYMSENAPSFKRLNARLSPVPFPPCRHLEFRSDSYWECFTRHYSVSIYHFSGTTAMGRRGTPQAVVDPELRVIGTKRLRVIDAGIMPTVVTVNTNGATIMIGERGAQFVLDTWSPYINKNRVRNRRRPDRYRLG</sequence>
<evidence type="ECO:0000313" key="8">
    <source>
        <dbReference type="Proteomes" id="UP000708208"/>
    </source>
</evidence>
<comment type="caution">
    <text evidence="7">The sequence shown here is derived from an EMBL/GenBank/DDBJ whole genome shotgun (WGS) entry which is preliminary data.</text>
</comment>
<dbReference type="InterPro" id="IPR012132">
    <property type="entry name" value="GMC_OxRdtase"/>
</dbReference>
<dbReference type="PIRSF" id="PIRSF000137">
    <property type="entry name" value="Alcohol_oxidase"/>
    <property type="match status" value="1"/>
</dbReference>
<comment type="cofactor">
    <cofactor evidence="1">
        <name>FAD</name>
        <dbReference type="ChEBI" id="CHEBI:57692"/>
    </cofactor>
</comment>
<keyword evidence="4" id="KW-1133">Transmembrane helix</keyword>
<dbReference type="OrthoDB" id="269227at2759"/>
<keyword evidence="4" id="KW-0472">Membrane</keyword>
<dbReference type="GO" id="GO:0016614">
    <property type="term" value="F:oxidoreductase activity, acting on CH-OH group of donors"/>
    <property type="evidence" value="ECO:0007669"/>
    <property type="project" value="InterPro"/>
</dbReference>
<dbReference type="Pfam" id="PF00732">
    <property type="entry name" value="GMC_oxred_N"/>
    <property type="match status" value="1"/>
</dbReference>
<dbReference type="PANTHER" id="PTHR11552">
    <property type="entry name" value="GLUCOSE-METHANOL-CHOLINE GMC OXIDOREDUCTASE"/>
    <property type="match status" value="1"/>
</dbReference>
<reference evidence="7" key="1">
    <citation type="submission" date="2021-06" db="EMBL/GenBank/DDBJ databases">
        <authorList>
            <person name="Hodson N. C."/>
            <person name="Mongue J. A."/>
            <person name="Jaron S. K."/>
        </authorList>
    </citation>
    <scope>NUCLEOTIDE SEQUENCE</scope>
</reference>
<evidence type="ECO:0000256" key="1">
    <source>
        <dbReference type="ARBA" id="ARBA00001974"/>
    </source>
</evidence>
<evidence type="ECO:0008006" key="9">
    <source>
        <dbReference type="Google" id="ProtNLM"/>
    </source>
</evidence>
<feature type="domain" description="Glucose-methanol-choline oxidoreductase N-terminal" evidence="5">
    <location>
        <begin position="65"/>
        <end position="365"/>
    </location>
</feature>
<accession>A0A8J2KJM6</accession>
<gene>
    <name evidence="7" type="ORF">AFUS01_LOCUS28816</name>
</gene>
<keyword evidence="2" id="KW-0285">Flavoprotein</keyword>
<dbReference type="Pfam" id="PF05199">
    <property type="entry name" value="GMC_oxred_C"/>
    <property type="match status" value="1"/>
</dbReference>
<keyword evidence="3" id="KW-0274">FAD</keyword>
<protein>
    <recommendedName>
        <fullName evidence="9">Glucose dehydrogenase [FAD, quinone]</fullName>
    </recommendedName>
</protein>
<evidence type="ECO:0000259" key="6">
    <source>
        <dbReference type="Pfam" id="PF05199"/>
    </source>
</evidence>
<feature type="domain" description="Glucose-methanol-choline oxidoreductase C-terminal" evidence="6">
    <location>
        <begin position="480"/>
        <end position="624"/>
    </location>
</feature>
<dbReference type="AlphaFoldDB" id="A0A8J2KJM6"/>
<keyword evidence="4" id="KW-0812">Transmembrane</keyword>
<evidence type="ECO:0000259" key="5">
    <source>
        <dbReference type="Pfam" id="PF00732"/>
    </source>
</evidence>
<evidence type="ECO:0000256" key="4">
    <source>
        <dbReference type="SAM" id="Phobius"/>
    </source>
</evidence>
<dbReference type="GO" id="GO:0050660">
    <property type="term" value="F:flavin adenine dinucleotide binding"/>
    <property type="evidence" value="ECO:0007669"/>
    <property type="project" value="InterPro"/>
</dbReference>
<dbReference type="EMBL" id="CAJVCH010417418">
    <property type="protein sequence ID" value="CAG7818303.1"/>
    <property type="molecule type" value="Genomic_DNA"/>
</dbReference>
<dbReference type="InterPro" id="IPR007867">
    <property type="entry name" value="GMC_OxRtase_C"/>
</dbReference>
<evidence type="ECO:0000256" key="2">
    <source>
        <dbReference type="ARBA" id="ARBA00022630"/>
    </source>
</evidence>